<dbReference type="Proteomes" id="UP000656244">
    <property type="component" value="Unassembled WGS sequence"/>
</dbReference>
<sequence>MAKVRVGLFCDHVLADLPALGIAEESPQPDAGGARTWNGKPDPPDSYREWVTPKY</sequence>
<organism evidence="2 3">
    <name type="scientific">Hyunsoonleella aquatilis</name>
    <dbReference type="NCBI Taxonomy" id="2762758"/>
    <lineage>
        <taxon>Bacteria</taxon>
        <taxon>Pseudomonadati</taxon>
        <taxon>Bacteroidota</taxon>
        <taxon>Flavobacteriia</taxon>
        <taxon>Flavobacteriales</taxon>
        <taxon>Flavobacteriaceae</taxon>
    </lineage>
</organism>
<evidence type="ECO:0000313" key="2">
    <source>
        <dbReference type="EMBL" id="MBC3759891.1"/>
    </source>
</evidence>
<dbReference type="EMBL" id="JACNMF010000006">
    <property type="protein sequence ID" value="MBC3759891.1"/>
    <property type="molecule type" value="Genomic_DNA"/>
</dbReference>
<accession>A0A923KH80</accession>
<dbReference type="RefSeq" id="WP_186563857.1">
    <property type="nucleotide sequence ID" value="NZ_JACNMF010000006.1"/>
</dbReference>
<dbReference type="AlphaFoldDB" id="A0A923KH80"/>
<protein>
    <submittedName>
        <fullName evidence="2">Uncharacterized protein</fullName>
    </submittedName>
</protein>
<evidence type="ECO:0000313" key="3">
    <source>
        <dbReference type="Proteomes" id="UP000656244"/>
    </source>
</evidence>
<name>A0A923KH80_9FLAO</name>
<evidence type="ECO:0000256" key="1">
    <source>
        <dbReference type="SAM" id="MobiDB-lite"/>
    </source>
</evidence>
<proteinExistence type="predicted"/>
<feature type="region of interest" description="Disordered" evidence="1">
    <location>
        <begin position="24"/>
        <end position="55"/>
    </location>
</feature>
<keyword evidence="3" id="KW-1185">Reference proteome</keyword>
<comment type="caution">
    <text evidence="2">The sequence shown here is derived from an EMBL/GenBank/DDBJ whole genome shotgun (WGS) entry which is preliminary data.</text>
</comment>
<gene>
    <name evidence="2" type="ORF">H7U19_15875</name>
</gene>
<reference evidence="2" key="1">
    <citation type="submission" date="2020-08" db="EMBL/GenBank/DDBJ databases">
        <title>Hyunsoonleella sp. strain SJ7 genome sequencing and assembly.</title>
        <authorList>
            <person name="Kim I."/>
        </authorList>
    </citation>
    <scope>NUCLEOTIDE SEQUENCE</scope>
    <source>
        <strain evidence="2">SJ7</strain>
    </source>
</reference>